<comment type="subcellular location">
    <subcellularLocation>
        <location evidence="1">Cytoplasm</location>
        <location evidence="1">Cytosol</location>
    </subcellularLocation>
</comment>
<evidence type="ECO:0000313" key="9">
    <source>
        <dbReference type="Proteomes" id="UP001168972"/>
    </source>
</evidence>
<comment type="catalytic activity">
    <reaction evidence="5">
        <text>a ribonucleotidyl-ribonucleotide-RNA + H2O = a 3'-end ribonucleotide-RNA + a 5'-end 5'-phospho-ribonucleoside-RNA + H(+)</text>
        <dbReference type="Rhea" id="RHEA:68096"/>
        <dbReference type="Rhea" id="RHEA-COMP:15179"/>
        <dbReference type="Rhea" id="RHEA-COMP:17355"/>
        <dbReference type="Rhea" id="RHEA-COMP:17428"/>
        <dbReference type="ChEBI" id="CHEBI:15377"/>
        <dbReference type="ChEBI" id="CHEBI:15378"/>
        <dbReference type="ChEBI" id="CHEBI:74896"/>
        <dbReference type="ChEBI" id="CHEBI:138282"/>
        <dbReference type="ChEBI" id="CHEBI:173118"/>
    </reaction>
    <physiologicalReaction direction="left-to-right" evidence="5">
        <dbReference type="Rhea" id="RHEA:68097"/>
    </physiologicalReaction>
</comment>
<dbReference type="Gene3D" id="3.60.15.10">
    <property type="entry name" value="Ribonuclease Z/Hydroxyacylglutathione hydrolase-like"/>
    <property type="match status" value="1"/>
</dbReference>
<dbReference type="PANTHER" id="PTHR23200">
    <property type="entry name" value="METALLO-BETA-LACTAMASE DOMAIN-CONTAINING PROTEIN 1"/>
    <property type="match status" value="1"/>
</dbReference>
<evidence type="ECO:0000313" key="8">
    <source>
        <dbReference type="EMBL" id="KAK0180518.1"/>
    </source>
</evidence>
<dbReference type="CDD" id="cd07711">
    <property type="entry name" value="MBLAC1-like_MBL-fold"/>
    <property type="match status" value="1"/>
</dbReference>
<evidence type="ECO:0000256" key="1">
    <source>
        <dbReference type="ARBA" id="ARBA00004514"/>
    </source>
</evidence>
<evidence type="ECO:0000256" key="6">
    <source>
        <dbReference type="ARBA" id="ARBA00045869"/>
    </source>
</evidence>
<dbReference type="Proteomes" id="UP001168972">
    <property type="component" value="Unassembled WGS sequence"/>
</dbReference>
<dbReference type="InterPro" id="IPR039344">
    <property type="entry name" value="MBLAC1"/>
</dbReference>
<proteinExistence type="predicted"/>
<dbReference type="SUPFAM" id="SSF56281">
    <property type="entry name" value="Metallo-hydrolase/oxidoreductase"/>
    <property type="match status" value="1"/>
</dbReference>
<dbReference type="Pfam" id="PF00753">
    <property type="entry name" value="Lactamase_B"/>
    <property type="match status" value="1"/>
</dbReference>
<evidence type="ECO:0000256" key="5">
    <source>
        <dbReference type="ARBA" id="ARBA00044690"/>
    </source>
</evidence>
<protein>
    <recommendedName>
        <fullName evidence="3">Metallo-beta-lactamase domain-containing protein 1</fullName>
    </recommendedName>
    <alternativeName>
        <fullName evidence="4">Endoribonuclease MBLAC1</fullName>
    </alternativeName>
</protein>
<evidence type="ECO:0000259" key="7">
    <source>
        <dbReference type="SMART" id="SM00849"/>
    </source>
</evidence>
<name>A0AA39L0B5_MICHY</name>
<evidence type="ECO:0000256" key="3">
    <source>
        <dbReference type="ARBA" id="ARBA00014856"/>
    </source>
</evidence>
<keyword evidence="9" id="KW-1185">Reference proteome</keyword>
<dbReference type="AlphaFoldDB" id="A0AA39L0B5"/>
<dbReference type="InterPro" id="IPR036866">
    <property type="entry name" value="RibonucZ/Hydroxyglut_hydro"/>
</dbReference>
<dbReference type="PANTHER" id="PTHR23200:SF48">
    <property type="entry name" value="METALLO-BETA-LACTAMASE DOMAIN-CONTAINING PROTEIN 1"/>
    <property type="match status" value="1"/>
</dbReference>
<sequence>MNEVIILFEGYSNDLGNGKLDANCSCTLIKGLKNVIVDTMTAWDRQKLIDALKSHHISPEDINYVICTHSHADHIGNNNLFTNADQHFIGSCIQNRTIFHELIQNQTVVLCDGIAISTTPGHTYDDITVQVDSKVGDKKVRIAITGDLFEKELDIFNPLIWKKLGRPELVKTQAKNRLTVVTWADYIVPGHGAMFKVTDQIRKLLFDQINEFQ</sequence>
<comment type="caution">
    <text evidence="8">The sequence shown here is derived from an EMBL/GenBank/DDBJ whole genome shotgun (WGS) entry which is preliminary data.</text>
</comment>
<feature type="domain" description="Metallo-beta-lactamase" evidence="7">
    <location>
        <begin position="23"/>
        <end position="191"/>
    </location>
</feature>
<evidence type="ECO:0000256" key="2">
    <source>
        <dbReference type="ARBA" id="ARBA00011738"/>
    </source>
</evidence>
<dbReference type="EMBL" id="JAQQBR010000003">
    <property type="protein sequence ID" value="KAK0180518.1"/>
    <property type="molecule type" value="Genomic_DNA"/>
</dbReference>
<comment type="function">
    <text evidence="6">Endoribonuclease that catalyzes the hydrolysis of histone-coding pre-mRNA 3'-end. Involved in histone pre-mRNA processing during the S-phase of the cell cycle, which is required for entering/progressing through S-phase. Cleaves histone pre-mRNA at a major and a minor cleavage site after the 5'-ACCCA-3' and the 5'-ACCCACA-3' sequence, respectively, and located downstream of the stem-loop. May require the presence of the HDE element located at the histone pre-RNA 3'-end to avoid non-specific cleavage.</text>
</comment>
<reference evidence="8" key="2">
    <citation type="submission" date="2023-03" db="EMBL/GenBank/DDBJ databases">
        <authorList>
            <person name="Inwood S.N."/>
            <person name="Skelly J.G."/>
            <person name="Guhlin J."/>
            <person name="Harrop T.W.R."/>
            <person name="Goldson S.G."/>
            <person name="Dearden P.K."/>
        </authorList>
    </citation>
    <scope>NUCLEOTIDE SEQUENCE</scope>
    <source>
        <strain evidence="8">Lincoln</strain>
        <tissue evidence="8">Whole body</tissue>
    </source>
</reference>
<comment type="subunit">
    <text evidence="2">Homodimer.</text>
</comment>
<evidence type="ECO:0000256" key="4">
    <source>
        <dbReference type="ARBA" id="ARBA00032988"/>
    </source>
</evidence>
<reference evidence="8" key="1">
    <citation type="journal article" date="2023" name="bioRxiv">
        <title>Scaffold-level genome assemblies of two parasitoid biocontrol wasps reveal the parthenogenesis mechanism and an associated novel virus.</title>
        <authorList>
            <person name="Inwood S."/>
            <person name="Skelly J."/>
            <person name="Guhlin J."/>
            <person name="Harrop T."/>
            <person name="Goldson S."/>
            <person name="Dearden P."/>
        </authorList>
    </citation>
    <scope>NUCLEOTIDE SEQUENCE</scope>
    <source>
        <strain evidence="8">Lincoln</strain>
        <tissue evidence="8">Whole body</tissue>
    </source>
</reference>
<dbReference type="GO" id="GO:0031123">
    <property type="term" value="P:RNA 3'-end processing"/>
    <property type="evidence" value="ECO:0007669"/>
    <property type="project" value="UniProtKB-ARBA"/>
</dbReference>
<dbReference type="GO" id="GO:0005829">
    <property type="term" value="C:cytosol"/>
    <property type="evidence" value="ECO:0007669"/>
    <property type="project" value="UniProtKB-SubCell"/>
</dbReference>
<gene>
    <name evidence="8" type="ORF">PV327_006146</name>
</gene>
<dbReference type="InterPro" id="IPR001279">
    <property type="entry name" value="Metallo-B-lactamas"/>
</dbReference>
<organism evidence="8 9">
    <name type="scientific">Microctonus hyperodae</name>
    <name type="common">Parasitoid wasp</name>
    <dbReference type="NCBI Taxonomy" id="165561"/>
    <lineage>
        <taxon>Eukaryota</taxon>
        <taxon>Metazoa</taxon>
        <taxon>Ecdysozoa</taxon>
        <taxon>Arthropoda</taxon>
        <taxon>Hexapoda</taxon>
        <taxon>Insecta</taxon>
        <taxon>Pterygota</taxon>
        <taxon>Neoptera</taxon>
        <taxon>Endopterygota</taxon>
        <taxon>Hymenoptera</taxon>
        <taxon>Apocrita</taxon>
        <taxon>Ichneumonoidea</taxon>
        <taxon>Braconidae</taxon>
        <taxon>Euphorinae</taxon>
        <taxon>Microctonus</taxon>
    </lineage>
</organism>
<dbReference type="SMART" id="SM00849">
    <property type="entry name" value="Lactamase_B"/>
    <property type="match status" value="1"/>
</dbReference>
<accession>A0AA39L0B5</accession>